<dbReference type="Pfam" id="PF08007">
    <property type="entry name" value="JmjC_2"/>
    <property type="match status" value="1"/>
</dbReference>
<dbReference type="PANTHER" id="PTHR12461:SF105">
    <property type="entry name" value="HYPOXIA-INDUCIBLE FACTOR 1-ALPHA INHIBITOR"/>
    <property type="match status" value="1"/>
</dbReference>
<gene>
    <name evidence="2" type="ORF">B2M20_07395</name>
</gene>
<dbReference type="InterPro" id="IPR003347">
    <property type="entry name" value="JmjC_dom"/>
</dbReference>
<dbReference type="SMART" id="SM00558">
    <property type="entry name" value="JmjC"/>
    <property type="match status" value="1"/>
</dbReference>
<reference evidence="2 3" key="1">
    <citation type="submission" date="2017-02" db="EMBL/GenBank/DDBJ databases">
        <title>Genome sequence of the nitrite-oxidizing bacterium Nitrobacter vulgaris strain Ab1.</title>
        <authorList>
            <person name="Mellbye B.L."/>
            <person name="Davis E.W."/>
            <person name="Spieck E."/>
            <person name="Chang J.H."/>
            <person name="Bottomley P.J."/>
            <person name="Sayavedra-Soto L.A."/>
        </authorList>
    </citation>
    <scope>NUCLEOTIDE SEQUENCE [LARGE SCALE GENOMIC DNA]</scope>
    <source>
        <strain evidence="2 3">Ab1</strain>
    </source>
</reference>
<dbReference type="PANTHER" id="PTHR12461">
    <property type="entry name" value="HYPOXIA-INDUCIBLE FACTOR 1 ALPHA INHIBITOR-RELATED"/>
    <property type="match status" value="1"/>
</dbReference>
<evidence type="ECO:0000313" key="3">
    <source>
        <dbReference type="Proteomes" id="UP000189940"/>
    </source>
</evidence>
<feature type="domain" description="JmjC" evidence="1">
    <location>
        <begin position="101"/>
        <end position="252"/>
    </location>
</feature>
<dbReference type="AlphaFoldDB" id="A0A1V4HZQ7"/>
<name>A0A1V4HZQ7_NITVU</name>
<dbReference type="RefSeq" id="WP_079446427.1">
    <property type="nucleotide sequence ID" value="NZ_MWPQ01000032.1"/>
</dbReference>
<dbReference type="Gene3D" id="2.60.120.650">
    <property type="entry name" value="Cupin"/>
    <property type="match status" value="1"/>
</dbReference>
<dbReference type="Proteomes" id="UP000189940">
    <property type="component" value="Unassembled WGS sequence"/>
</dbReference>
<proteinExistence type="predicted"/>
<accession>A0A1V4HZQ7</accession>
<evidence type="ECO:0000313" key="2">
    <source>
        <dbReference type="EMBL" id="OPH83355.1"/>
    </source>
</evidence>
<evidence type="ECO:0000259" key="1">
    <source>
        <dbReference type="PROSITE" id="PS51184"/>
    </source>
</evidence>
<dbReference type="PROSITE" id="PS51184">
    <property type="entry name" value="JMJC"/>
    <property type="match status" value="1"/>
</dbReference>
<comment type="caution">
    <text evidence="2">The sequence shown here is derived from an EMBL/GenBank/DDBJ whole genome shotgun (WGS) entry which is preliminary data.</text>
</comment>
<organism evidence="2 3">
    <name type="scientific">Nitrobacter vulgaris</name>
    <dbReference type="NCBI Taxonomy" id="29421"/>
    <lineage>
        <taxon>Bacteria</taxon>
        <taxon>Pseudomonadati</taxon>
        <taxon>Pseudomonadota</taxon>
        <taxon>Alphaproteobacteria</taxon>
        <taxon>Hyphomicrobiales</taxon>
        <taxon>Nitrobacteraceae</taxon>
        <taxon>Nitrobacter</taxon>
    </lineage>
</organism>
<protein>
    <submittedName>
        <fullName evidence="2">Transcriptional regulator</fullName>
    </submittedName>
</protein>
<dbReference type="EMBL" id="MWPQ01000032">
    <property type="protein sequence ID" value="OPH83355.1"/>
    <property type="molecule type" value="Genomic_DNA"/>
</dbReference>
<dbReference type="SUPFAM" id="SSF51197">
    <property type="entry name" value="Clavaminate synthase-like"/>
    <property type="match status" value="1"/>
</dbReference>
<keyword evidence="3" id="KW-1185">Reference proteome</keyword>
<sequence>MNDSAHVPVIAAANEALRRDFPLKPFAIRHRLAGHPLLTLPRIAQLAAELPRDLIEYNSGKVAISQDPDAIPTVDLDPVEVVKRIETAGAWMVLKRVENAPEYRRLIEDALLSVARARGFDSLSDAGFEQIEGFLFVSSPNSTTPFHLDSEDNFFVQIHGEKFFTIYDNTDRRLVSDDEIERSMTKHRNLRYDESFAPRGVEFHMFGGDGCFVPYQWPHWVRTAGSHSISMAITWKTREVRRANDLHFLNSMLRGLGWPQKPPGVQPAFDGVKLAFYRAGTTAVRPLRTSMTMRRILRRIALGKQANYYLKDA</sequence>
<dbReference type="OrthoDB" id="3776825at2"/>
<dbReference type="STRING" id="29421.B2M20_07395"/>